<dbReference type="EMBL" id="FORI01000001">
    <property type="protein sequence ID" value="SFI44932.1"/>
    <property type="molecule type" value="Genomic_DNA"/>
</dbReference>
<feature type="transmembrane region" description="Helical" evidence="2">
    <location>
        <begin position="30"/>
        <end position="59"/>
    </location>
</feature>
<organism evidence="3 4">
    <name type="scientific">Treponema bryantii</name>
    <dbReference type="NCBI Taxonomy" id="163"/>
    <lineage>
        <taxon>Bacteria</taxon>
        <taxon>Pseudomonadati</taxon>
        <taxon>Spirochaetota</taxon>
        <taxon>Spirochaetia</taxon>
        <taxon>Spirochaetales</taxon>
        <taxon>Treponemataceae</taxon>
        <taxon>Treponema</taxon>
    </lineage>
</organism>
<feature type="coiled-coil region" evidence="1">
    <location>
        <begin position="2"/>
        <end position="29"/>
    </location>
</feature>
<keyword evidence="1" id="KW-0175">Coiled coil</keyword>
<gene>
    <name evidence="3" type="ORF">SAMN04487775_101448</name>
</gene>
<sequence>MDMTEEEKAERLERQKKELEQRTKQRNSRLFLLFGSIFEIVETLGVILLLFVLFSFLIFRVFKLPEATATTVFQFSTIVSFFGGLVVGFMIYKAVANFVIEKFNMFDKLSNEVLGHYSKRIRAEQKEALKK</sequence>
<reference evidence="4" key="1">
    <citation type="submission" date="2016-10" db="EMBL/GenBank/DDBJ databases">
        <authorList>
            <person name="Varghese N."/>
            <person name="Submissions S."/>
        </authorList>
    </citation>
    <scope>NUCLEOTIDE SEQUENCE [LARGE SCALE GENOMIC DNA]</scope>
    <source>
        <strain evidence="4">XBD1002</strain>
    </source>
</reference>
<keyword evidence="2" id="KW-0472">Membrane</keyword>
<evidence type="ECO:0000313" key="3">
    <source>
        <dbReference type="EMBL" id="SFI44932.1"/>
    </source>
</evidence>
<dbReference type="OrthoDB" id="361830at2"/>
<dbReference type="Proteomes" id="UP000182737">
    <property type="component" value="Unassembled WGS sequence"/>
</dbReference>
<feature type="transmembrane region" description="Helical" evidence="2">
    <location>
        <begin position="71"/>
        <end position="92"/>
    </location>
</feature>
<protein>
    <submittedName>
        <fullName evidence="3">Uncharacterized protein</fullName>
    </submittedName>
</protein>
<keyword evidence="4" id="KW-1185">Reference proteome</keyword>
<accession>A0A1I3IAF9</accession>
<name>A0A1I3IAF9_9SPIR</name>
<evidence type="ECO:0000256" key="1">
    <source>
        <dbReference type="SAM" id="Coils"/>
    </source>
</evidence>
<dbReference type="RefSeq" id="WP_074930055.1">
    <property type="nucleotide sequence ID" value="NZ_FORI01000001.1"/>
</dbReference>
<keyword evidence="2" id="KW-0812">Transmembrane</keyword>
<evidence type="ECO:0000313" key="4">
    <source>
        <dbReference type="Proteomes" id="UP000182737"/>
    </source>
</evidence>
<keyword evidence="2" id="KW-1133">Transmembrane helix</keyword>
<dbReference type="AlphaFoldDB" id="A0A1I3IAF9"/>
<evidence type="ECO:0000256" key="2">
    <source>
        <dbReference type="SAM" id="Phobius"/>
    </source>
</evidence>
<proteinExistence type="predicted"/>